<proteinExistence type="predicted"/>
<evidence type="ECO:0000313" key="1">
    <source>
        <dbReference type="EMBL" id="NJP99643.1"/>
    </source>
</evidence>
<gene>
    <name evidence="1" type="ORF">HCK00_03555</name>
</gene>
<dbReference type="Proteomes" id="UP000695264">
    <property type="component" value="Unassembled WGS sequence"/>
</dbReference>
<dbReference type="EMBL" id="JAATEN010000002">
    <property type="protein sequence ID" value="NJP99643.1"/>
    <property type="molecule type" value="Genomic_DNA"/>
</dbReference>
<organism evidence="1 2">
    <name type="scientific">Streptomyces zingiberis</name>
    <dbReference type="NCBI Taxonomy" id="2053010"/>
    <lineage>
        <taxon>Bacteria</taxon>
        <taxon>Bacillati</taxon>
        <taxon>Actinomycetota</taxon>
        <taxon>Actinomycetes</taxon>
        <taxon>Kitasatosporales</taxon>
        <taxon>Streptomycetaceae</taxon>
        <taxon>Streptomyces</taxon>
    </lineage>
</organism>
<evidence type="ECO:0000313" key="2">
    <source>
        <dbReference type="Proteomes" id="UP000695264"/>
    </source>
</evidence>
<protein>
    <submittedName>
        <fullName evidence="1">Uncharacterized protein</fullName>
    </submittedName>
</protein>
<reference evidence="1 2" key="1">
    <citation type="submission" date="2020-03" db="EMBL/GenBank/DDBJ databases">
        <title>WGS of actinomycetes isolated from Thailand.</title>
        <authorList>
            <person name="Thawai C."/>
        </authorList>
    </citation>
    <scope>NUCLEOTIDE SEQUENCE [LARGE SCALE GENOMIC DNA]</scope>
    <source>
        <strain evidence="1 2">PLAI 1-29</strain>
    </source>
</reference>
<accession>A0ABX1BY99</accession>
<name>A0ABX1BY99_9ACTN</name>
<sequence>MDYIRLEAWVGGEWLAVEAVSVSDGEVTDGESLSLSFPPQRTESGYRTLIWEPLECFLREYRDRPVVVVPAGDELPVMFGPGAAGPFRLHRVAEF</sequence>
<dbReference type="RefSeq" id="WP_168100244.1">
    <property type="nucleotide sequence ID" value="NZ_JAATEN010000002.1"/>
</dbReference>
<comment type="caution">
    <text evidence="1">The sequence shown here is derived from an EMBL/GenBank/DDBJ whole genome shotgun (WGS) entry which is preliminary data.</text>
</comment>
<keyword evidence="2" id="KW-1185">Reference proteome</keyword>